<dbReference type="GO" id="GO:0008270">
    <property type="term" value="F:zinc ion binding"/>
    <property type="evidence" value="ECO:0007669"/>
    <property type="project" value="InterPro"/>
</dbReference>
<comment type="similarity">
    <text evidence="2 6">Belongs to the zinc-containing alcohol dehydrogenase family.</text>
</comment>
<dbReference type="InterPro" id="IPR013149">
    <property type="entry name" value="ADH-like_C"/>
</dbReference>
<sequence length="346" mass="36680">MKALVYQSVGDVKLVERPVPRITQPTDAIVKLTKSTICGTDLHIVKGDVATCKEGTIIGHEGVGIIHEVGESVRGFKNGEKVLISCICSCATCEYCRKGMYSHCTTGGWILGNTIDGTQAEYVRIPHADSSLYPIPEGADEAALVMLSDIFPTGLECGVLNGKVQPGSTVVIVGAGPVGLAAMITSQLYSPSTIIVIDMDTNRLRVAKSLGAHHTIDPTDGKAEEAVKALTDGKGCDTVIEAVGIPQSFELCQNLVAPGGVIANVGVHGTKVDLHLENLWSQNIAITTRLVDTVTTPMLLKLALSGKLDPSKLITHKFAFKDMEAAYSTFGAASKHEALKVLIEFE</sequence>
<keyword evidence="4 6" id="KW-0862">Zinc</keyword>
<dbReference type="Pfam" id="PF00107">
    <property type="entry name" value="ADH_zinc_N"/>
    <property type="match status" value="1"/>
</dbReference>
<keyword evidence="5" id="KW-0560">Oxidoreductase</keyword>
<evidence type="ECO:0000256" key="4">
    <source>
        <dbReference type="ARBA" id="ARBA00022833"/>
    </source>
</evidence>
<dbReference type="SMART" id="SM00829">
    <property type="entry name" value="PKS_ER"/>
    <property type="match status" value="1"/>
</dbReference>
<feature type="domain" description="Enoyl reductase (ER)" evidence="7">
    <location>
        <begin position="7"/>
        <end position="343"/>
    </location>
</feature>
<dbReference type="STRING" id="576137.A0A1L7XDM2"/>
<dbReference type="OrthoDB" id="442947at2759"/>
<accession>A0A1L7XDM2</accession>
<dbReference type="SUPFAM" id="SSF51735">
    <property type="entry name" value="NAD(P)-binding Rossmann-fold domains"/>
    <property type="match status" value="1"/>
</dbReference>
<dbReference type="InterPro" id="IPR002328">
    <property type="entry name" value="ADH_Zn_CS"/>
</dbReference>
<gene>
    <name evidence="8" type="ORF">PAC_13018</name>
</gene>
<dbReference type="Proteomes" id="UP000184330">
    <property type="component" value="Unassembled WGS sequence"/>
</dbReference>
<protein>
    <submittedName>
        <fullName evidence="8">Probable zinc-binding oxidoreductase</fullName>
    </submittedName>
</protein>
<evidence type="ECO:0000256" key="2">
    <source>
        <dbReference type="ARBA" id="ARBA00008072"/>
    </source>
</evidence>
<dbReference type="InterPro" id="IPR036291">
    <property type="entry name" value="NAD(P)-bd_dom_sf"/>
</dbReference>
<evidence type="ECO:0000256" key="3">
    <source>
        <dbReference type="ARBA" id="ARBA00022723"/>
    </source>
</evidence>
<dbReference type="PROSITE" id="PS00059">
    <property type="entry name" value="ADH_ZINC"/>
    <property type="match status" value="1"/>
</dbReference>
<dbReference type="CDD" id="cd08286">
    <property type="entry name" value="FDH_like_ADH2"/>
    <property type="match status" value="1"/>
</dbReference>
<evidence type="ECO:0000256" key="5">
    <source>
        <dbReference type="ARBA" id="ARBA00023002"/>
    </source>
</evidence>
<dbReference type="InterPro" id="IPR013154">
    <property type="entry name" value="ADH-like_N"/>
</dbReference>
<proteinExistence type="inferred from homology"/>
<dbReference type="SUPFAM" id="SSF50129">
    <property type="entry name" value="GroES-like"/>
    <property type="match status" value="1"/>
</dbReference>
<dbReference type="Pfam" id="PF08240">
    <property type="entry name" value="ADH_N"/>
    <property type="match status" value="1"/>
</dbReference>
<reference evidence="8 9" key="1">
    <citation type="submission" date="2016-03" db="EMBL/GenBank/DDBJ databases">
        <authorList>
            <person name="Ploux O."/>
        </authorList>
    </citation>
    <scope>NUCLEOTIDE SEQUENCE [LARGE SCALE GENOMIC DNA]</scope>
    <source>
        <strain evidence="8 9">UAMH 11012</strain>
    </source>
</reference>
<dbReference type="InterPro" id="IPR011032">
    <property type="entry name" value="GroES-like_sf"/>
</dbReference>
<name>A0A1L7XDM2_9HELO</name>
<comment type="cofactor">
    <cofactor evidence="1 6">
        <name>Zn(2+)</name>
        <dbReference type="ChEBI" id="CHEBI:29105"/>
    </cofactor>
</comment>
<evidence type="ECO:0000313" key="8">
    <source>
        <dbReference type="EMBL" id="CZR63121.1"/>
    </source>
</evidence>
<evidence type="ECO:0000256" key="6">
    <source>
        <dbReference type="RuleBase" id="RU361277"/>
    </source>
</evidence>
<keyword evidence="3 6" id="KW-0479">Metal-binding</keyword>
<dbReference type="Gene3D" id="3.40.50.720">
    <property type="entry name" value="NAD(P)-binding Rossmann-like Domain"/>
    <property type="match status" value="1"/>
</dbReference>
<organism evidence="8 9">
    <name type="scientific">Phialocephala subalpina</name>
    <dbReference type="NCBI Taxonomy" id="576137"/>
    <lineage>
        <taxon>Eukaryota</taxon>
        <taxon>Fungi</taxon>
        <taxon>Dikarya</taxon>
        <taxon>Ascomycota</taxon>
        <taxon>Pezizomycotina</taxon>
        <taxon>Leotiomycetes</taxon>
        <taxon>Helotiales</taxon>
        <taxon>Mollisiaceae</taxon>
        <taxon>Phialocephala</taxon>
        <taxon>Phialocephala fortinii species complex</taxon>
    </lineage>
</organism>
<evidence type="ECO:0000259" key="7">
    <source>
        <dbReference type="SMART" id="SM00829"/>
    </source>
</evidence>
<dbReference type="GO" id="GO:0016491">
    <property type="term" value="F:oxidoreductase activity"/>
    <property type="evidence" value="ECO:0007669"/>
    <property type="project" value="UniProtKB-KW"/>
</dbReference>
<dbReference type="PANTHER" id="PTHR42813:SF4">
    <property type="entry name" value="NADP-DEPENDENT ISOPROPANOL DEHYDROGENASE"/>
    <property type="match status" value="1"/>
</dbReference>
<dbReference type="EMBL" id="FJOG01000022">
    <property type="protein sequence ID" value="CZR63121.1"/>
    <property type="molecule type" value="Genomic_DNA"/>
</dbReference>
<dbReference type="PANTHER" id="PTHR42813">
    <property type="entry name" value="ZINC-TYPE ALCOHOL DEHYDROGENASE-LIKE"/>
    <property type="match status" value="1"/>
</dbReference>
<evidence type="ECO:0000256" key="1">
    <source>
        <dbReference type="ARBA" id="ARBA00001947"/>
    </source>
</evidence>
<dbReference type="Gene3D" id="3.90.180.10">
    <property type="entry name" value="Medium-chain alcohol dehydrogenases, catalytic domain"/>
    <property type="match status" value="1"/>
</dbReference>
<dbReference type="InterPro" id="IPR020843">
    <property type="entry name" value="ER"/>
</dbReference>
<evidence type="ECO:0000313" key="9">
    <source>
        <dbReference type="Proteomes" id="UP000184330"/>
    </source>
</evidence>
<dbReference type="AlphaFoldDB" id="A0A1L7XDM2"/>
<keyword evidence="9" id="KW-1185">Reference proteome</keyword>